<keyword evidence="4 6" id="KW-0472">Membrane</keyword>
<dbReference type="RefSeq" id="WP_208414615.1">
    <property type="nucleotide sequence ID" value="NZ_BAAADC010000001.1"/>
</dbReference>
<keyword evidence="3 6" id="KW-1133">Transmembrane helix</keyword>
<evidence type="ECO:0000256" key="4">
    <source>
        <dbReference type="ARBA" id="ARBA00023136"/>
    </source>
</evidence>
<evidence type="ECO:0000256" key="6">
    <source>
        <dbReference type="SAM" id="Phobius"/>
    </source>
</evidence>
<sequence>MNKDPFGAFGRTAHKDLTLPQDHDNNAFGGADKLDNLSAKQRRQVEFQTRPNAALIHETIRAEGMSELERAATALALSGFAAGMSLGFSFLSEGLLSAALKGHPLHDALSPLGYTVGFLIVVLGRPQLFTENTLTPILPLLHNRDGATLAKVLRLWAIVLAANVAGALAIAALLAKVGLFTPDTHTALLDIAGRTIRDDFSLTFARAVFAGWLIALMVWLLPAAEGARPTIIAVITYVVSLGGFSHIIAGTVDCAYLMLNGGADFADFSWRFFLPTLFGNVVGGVALVAALNYGQVAPEVENNK</sequence>
<name>A0A846N140_9PROT</name>
<dbReference type="Gene3D" id="1.20.1080.10">
    <property type="entry name" value="Glycerol uptake facilitator protein"/>
    <property type="match status" value="1"/>
</dbReference>
<comment type="caution">
    <text evidence="7">The sequence shown here is derived from an EMBL/GenBank/DDBJ whole genome shotgun (WGS) entry which is preliminary data.</text>
</comment>
<evidence type="ECO:0000256" key="1">
    <source>
        <dbReference type="ARBA" id="ARBA00004141"/>
    </source>
</evidence>
<protein>
    <submittedName>
        <fullName evidence="7">Formate/nitrite transporter FocA (FNT family)</fullName>
    </submittedName>
</protein>
<accession>A0A846N140</accession>
<reference evidence="7 8" key="1">
    <citation type="submission" date="2020-03" db="EMBL/GenBank/DDBJ databases">
        <title>Genomic Encyclopedia of Type Strains, Phase IV (KMG-IV): sequencing the most valuable type-strain genomes for metagenomic binning, comparative biology and taxonomic classification.</title>
        <authorList>
            <person name="Goeker M."/>
        </authorList>
    </citation>
    <scope>NUCLEOTIDE SEQUENCE [LARGE SCALE GENOMIC DNA]</scope>
    <source>
        <strain evidence="7 8">DSM 19867</strain>
    </source>
</reference>
<evidence type="ECO:0000256" key="2">
    <source>
        <dbReference type="ARBA" id="ARBA00022692"/>
    </source>
</evidence>
<dbReference type="PANTHER" id="PTHR30520">
    <property type="entry name" value="FORMATE TRANSPORTER-RELATED"/>
    <property type="match status" value="1"/>
</dbReference>
<keyword evidence="8" id="KW-1185">Reference proteome</keyword>
<dbReference type="Pfam" id="PF01226">
    <property type="entry name" value="Form_Nir_trans"/>
    <property type="match status" value="1"/>
</dbReference>
<comment type="subcellular location">
    <subcellularLocation>
        <location evidence="1">Membrane</location>
        <topology evidence="1">Multi-pass membrane protein</topology>
    </subcellularLocation>
</comment>
<dbReference type="GO" id="GO:0005886">
    <property type="term" value="C:plasma membrane"/>
    <property type="evidence" value="ECO:0007669"/>
    <property type="project" value="TreeGrafter"/>
</dbReference>
<organism evidence="7 8">
    <name type="scientific">Rhizomicrobium palustre</name>
    <dbReference type="NCBI Taxonomy" id="189966"/>
    <lineage>
        <taxon>Bacteria</taxon>
        <taxon>Pseudomonadati</taxon>
        <taxon>Pseudomonadota</taxon>
        <taxon>Alphaproteobacteria</taxon>
        <taxon>Micropepsales</taxon>
        <taxon>Micropepsaceae</taxon>
        <taxon>Rhizomicrobium</taxon>
    </lineage>
</organism>
<evidence type="ECO:0000313" key="8">
    <source>
        <dbReference type="Proteomes" id="UP000570514"/>
    </source>
</evidence>
<dbReference type="PANTHER" id="PTHR30520:SF2">
    <property type="entry name" value="INNER MEMBRANE PROTEIN YFDC"/>
    <property type="match status" value="1"/>
</dbReference>
<feature type="compositionally biased region" description="Basic and acidic residues" evidence="5">
    <location>
        <begin position="13"/>
        <end position="24"/>
    </location>
</feature>
<evidence type="ECO:0000256" key="5">
    <source>
        <dbReference type="SAM" id="MobiDB-lite"/>
    </source>
</evidence>
<feature type="transmembrane region" description="Helical" evidence="6">
    <location>
        <begin position="200"/>
        <end position="219"/>
    </location>
</feature>
<proteinExistence type="predicted"/>
<evidence type="ECO:0000313" key="7">
    <source>
        <dbReference type="EMBL" id="NIK89199.1"/>
    </source>
</evidence>
<gene>
    <name evidence="7" type="ORF">FHS83_002517</name>
</gene>
<dbReference type="AlphaFoldDB" id="A0A846N140"/>
<feature type="transmembrane region" description="Helical" evidence="6">
    <location>
        <begin position="272"/>
        <end position="294"/>
    </location>
</feature>
<evidence type="ECO:0000256" key="3">
    <source>
        <dbReference type="ARBA" id="ARBA00022989"/>
    </source>
</evidence>
<dbReference type="InterPro" id="IPR000292">
    <property type="entry name" value="For/NO2_transpt"/>
</dbReference>
<dbReference type="InterPro" id="IPR023271">
    <property type="entry name" value="Aquaporin-like"/>
</dbReference>
<feature type="transmembrane region" description="Helical" evidence="6">
    <location>
        <begin position="231"/>
        <end position="252"/>
    </location>
</feature>
<dbReference type="Proteomes" id="UP000570514">
    <property type="component" value="Unassembled WGS sequence"/>
</dbReference>
<keyword evidence="2 6" id="KW-0812">Transmembrane</keyword>
<dbReference type="EMBL" id="JAASRM010000001">
    <property type="protein sequence ID" value="NIK89199.1"/>
    <property type="molecule type" value="Genomic_DNA"/>
</dbReference>
<feature type="region of interest" description="Disordered" evidence="5">
    <location>
        <begin position="1"/>
        <end position="24"/>
    </location>
</feature>
<feature type="transmembrane region" description="Helical" evidence="6">
    <location>
        <begin position="155"/>
        <end position="180"/>
    </location>
</feature>
<dbReference type="GO" id="GO:0015499">
    <property type="term" value="F:formate transmembrane transporter activity"/>
    <property type="evidence" value="ECO:0007669"/>
    <property type="project" value="TreeGrafter"/>
</dbReference>